<reference evidence="1 2" key="1">
    <citation type="submission" date="2024-02" db="EMBL/GenBank/DDBJ databases">
        <title>Whole genome of MDR Enterobacteriaceae from southern Thailand.</title>
        <authorList>
            <person name="Surachat K."/>
        </authorList>
    </citation>
    <scope>NUCLEOTIDE SEQUENCE [LARGE SCALE GENOMIC DNA]</scope>
    <source>
        <strain evidence="1 2">PSU_29</strain>
    </source>
</reference>
<evidence type="ECO:0000313" key="2">
    <source>
        <dbReference type="Proteomes" id="UP001411173"/>
    </source>
</evidence>
<dbReference type="RefSeq" id="WP_090084482.1">
    <property type="nucleotide sequence ID" value="NZ_JBCIVJ010000004.1"/>
</dbReference>
<evidence type="ECO:0008006" key="3">
    <source>
        <dbReference type="Google" id="ProtNLM"/>
    </source>
</evidence>
<protein>
    <recommendedName>
        <fullName evidence="3">HNH endonuclease</fullName>
    </recommendedName>
</protein>
<sequence>MIISIVNNWRKAENKHAKFLFDLVSAKILKLDRTLLVESKVVQFLEEVTHYLIISGRDDILLSISIYNDYLNSFNDEINRQGFIKKIRSIFDYDNFVKKNGDWNAYELCKDSLTRTCPYCNQSYAFTLQAGRRGFRPTLDHYYSKDDYPHLALSLNNLVPSCYTCNSNLKGKKDFFKIPHLNPLWDDENISFSFSHVRGVVNLEKDVCAAPEGLIVNTNVDTLCDRTNKSIETFLIKERYELVAFEAATFAKSKLEYLYAKETGIPYFEKISEATIIRFDAEEYTQYLLGKLLLGINNQINGLKRDNIN</sequence>
<dbReference type="Proteomes" id="UP001411173">
    <property type="component" value="Unassembled WGS sequence"/>
</dbReference>
<gene>
    <name evidence="1" type="ORF">AAIG39_07115</name>
</gene>
<dbReference type="EMBL" id="JBCIVJ010000004">
    <property type="protein sequence ID" value="MEN0578779.1"/>
    <property type="molecule type" value="Genomic_DNA"/>
</dbReference>
<dbReference type="Gene3D" id="1.10.30.50">
    <property type="match status" value="1"/>
</dbReference>
<keyword evidence="2" id="KW-1185">Reference proteome</keyword>
<evidence type="ECO:0000313" key="1">
    <source>
        <dbReference type="EMBL" id="MEN0578779.1"/>
    </source>
</evidence>
<organism evidence="1 2">
    <name type="scientific">Phytobacter palmae</name>
    <dbReference type="NCBI Taxonomy" id="1855371"/>
    <lineage>
        <taxon>Bacteria</taxon>
        <taxon>Pseudomonadati</taxon>
        <taxon>Pseudomonadota</taxon>
        <taxon>Gammaproteobacteria</taxon>
        <taxon>Enterobacterales</taxon>
        <taxon>Enterobacteriaceae</taxon>
        <taxon>Phytobacter</taxon>
    </lineage>
</organism>
<comment type="caution">
    <text evidence="1">The sequence shown here is derived from an EMBL/GenBank/DDBJ whole genome shotgun (WGS) entry which is preliminary data.</text>
</comment>
<proteinExistence type="predicted"/>
<accession>A0ABU9V2F6</accession>
<name>A0ABU9V2F6_9ENTR</name>